<feature type="region of interest" description="Disordered" evidence="1">
    <location>
        <begin position="1"/>
        <end position="53"/>
    </location>
</feature>
<accession>A0A2H1JLF8</accession>
<dbReference type="EMBL" id="FXZA01000016">
    <property type="protein sequence ID" value="SMX88184.1"/>
    <property type="molecule type" value="Genomic_DNA"/>
</dbReference>
<reference evidence="3 4" key="1">
    <citation type="submission" date="2017-03" db="EMBL/GenBank/DDBJ databases">
        <authorList>
            <person name="Afonso C.L."/>
            <person name="Miller P.J."/>
            <person name="Scott M.A."/>
            <person name="Spackman E."/>
            <person name="Goraichik I."/>
            <person name="Dimitrov K.M."/>
            <person name="Suarez D.L."/>
            <person name="Swayne D.E."/>
        </authorList>
    </citation>
    <scope>NUCLEOTIDE SEQUENCE [LARGE SCALE GENOMIC DNA]</scope>
    <source>
        <strain evidence="3 4">Mu101</strain>
    </source>
</reference>
<proteinExistence type="predicted"/>
<evidence type="ECO:0000256" key="2">
    <source>
        <dbReference type="SAM" id="Phobius"/>
    </source>
</evidence>
<feature type="transmembrane region" description="Helical" evidence="2">
    <location>
        <begin position="69"/>
        <end position="89"/>
    </location>
</feature>
<evidence type="ECO:0000313" key="3">
    <source>
        <dbReference type="EMBL" id="SMX88184.1"/>
    </source>
</evidence>
<protein>
    <submittedName>
        <fullName evidence="3">Uncharacterized protein</fullName>
    </submittedName>
</protein>
<feature type="transmembrane region" description="Helical" evidence="2">
    <location>
        <begin position="95"/>
        <end position="121"/>
    </location>
</feature>
<sequence length="304" mass="32102">MSYGQNGQRWSSPNRPTSQAADPYGSDQYSYPPVPPRPPAPFDTQATPGASGISNSAELRHPGWLARSLFWAALIVGALPAMVLAPISFNGGRDTAIFFTFGAIVAGGLRLALGAIAIVLVKNTTWVRRAIGAAIFVLGCLTLLLLGPIMSIVVGVSGIGSADSVVPETVIQSVVSALYLSAVFCGWNIARNRRRWILATAVAIAVVLYSGKAIFDLMLAEQLTGGAMVTVIVQAVWLVVVFGVLGLCHLLGRMRGGTVPLPSRPAPIPHPDYASQSNPQTAHLSQSYPNQWPPGSGQQSHPHH</sequence>
<keyword evidence="2" id="KW-1133">Transmembrane helix</keyword>
<dbReference type="Proteomes" id="UP000234498">
    <property type="component" value="Unassembled WGS sequence"/>
</dbReference>
<dbReference type="AlphaFoldDB" id="A0A2H1JLF8"/>
<feature type="transmembrane region" description="Helical" evidence="2">
    <location>
        <begin position="196"/>
        <end position="215"/>
    </location>
</feature>
<feature type="compositionally biased region" description="Polar residues" evidence="1">
    <location>
        <begin position="1"/>
        <end position="20"/>
    </location>
</feature>
<keyword evidence="2" id="KW-0812">Transmembrane</keyword>
<evidence type="ECO:0000256" key="1">
    <source>
        <dbReference type="SAM" id="MobiDB-lite"/>
    </source>
</evidence>
<feature type="compositionally biased region" description="Polar residues" evidence="1">
    <location>
        <begin position="274"/>
        <end position="290"/>
    </location>
</feature>
<keyword evidence="2" id="KW-0472">Membrane</keyword>
<feature type="region of interest" description="Disordered" evidence="1">
    <location>
        <begin position="265"/>
        <end position="304"/>
    </location>
</feature>
<feature type="compositionally biased region" description="Pro residues" evidence="1">
    <location>
        <begin position="32"/>
        <end position="41"/>
    </location>
</feature>
<feature type="transmembrane region" description="Helical" evidence="2">
    <location>
        <begin position="170"/>
        <end position="189"/>
    </location>
</feature>
<evidence type="ECO:0000313" key="4">
    <source>
        <dbReference type="Proteomes" id="UP000234498"/>
    </source>
</evidence>
<feature type="transmembrane region" description="Helical" evidence="2">
    <location>
        <begin position="227"/>
        <end position="251"/>
    </location>
</feature>
<gene>
    <name evidence="3" type="ORF">BLIN101_02428</name>
</gene>
<feature type="transmembrane region" description="Helical" evidence="2">
    <location>
        <begin position="133"/>
        <end position="158"/>
    </location>
</feature>
<name>A0A2H1JLF8_BRELN</name>
<feature type="compositionally biased region" description="Polar residues" evidence="1">
    <location>
        <begin position="44"/>
        <end position="53"/>
    </location>
</feature>
<organism evidence="3 4">
    <name type="scientific">Brevibacterium linens</name>
    <dbReference type="NCBI Taxonomy" id="1703"/>
    <lineage>
        <taxon>Bacteria</taxon>
        <taxon>Bacillati</taxon>
        <taxon>Actinomycetota</taxon>
        <taxon>Actinomycetes</taxon>
        <taxon>Micrococcales</taxon>
        <taxon>Brevibacteriaceae</taxon>
        <taxon>Brevibacterium</taxon>
    </lineage>
</organism>